<comment type="caution">
    <text evidence="2">The sequence shown here is derived from an EMBL/GenBank/DDBJ whole genome shotgun (WGS) entry which is preliminary data.</text>
</comment>
<dbReference type="InterPro" id="IPR006016">
    <property type="entry name" value="UspA"/>
</dbReference>
<dbReference type="PANTHER" id="PTHR46100">
    <property type="entry name" value="IMP2'P"/>
    <property type="match status" value="1"/>
</dbReference>
<dbReference type="Pfam" id="PF00582">
    <property type="entry name" value="Usp"/>
    <property type="match status" value="1"/>
</dbReference>
<proteinExistence type="predicted"/>
<dbReference type="Proteomes" id="UP001642360">
    <property type="component" value="Unassembled WGS sequence"/>
</dbReference>
<evidence type="ECO:0000313" key="3">
    <source>
        <dbReference type="Proteomes" id="UP001642360"/>
    </source>
</evidence>
<keyword evidence="3" id="KW-1185">Reference proteome</keyword>
<evidence type="ECO:0000313" key="2">
    <source>
        <dbReference type="EMBL" id="CAK9155624.1"/>
    </source>
</evidence>
<protein>
    <recommendedName>
        <fullName evidence="1">UspA domain-containing protein</fullName>
    </recommendedName>
</protein>
<evidence type="ECO:0000259" key="1">
    <source>
        <dbReference type="Pfam" id="PF00582"/>
    </source>
</evidence>
<name>A0ABC8SEK0_9AQUA</name>
<dbReference type="AlphaFoldDB" id="A0ABC8SEK0"/>
<reference evidence="2 3" key="1">
    <citation type="submission" date="2024-02" db="EMBL/GenBank/DDBJ databases">
        <authorList>
            <person name="Vignale AGUSTIN F."/>
            <person name="Sosa J E."/>
            <person name="Modenutti C."/>
        </authorList>
    </citation>
    <scope>NUCLEOTIDE SEQUENCE [LARGE SCALE GENOMIC DNA]</scope>
</reference>
<accession>A0ABC8SEK0</accession>
<gene>
    <name evidence="2" type="ORF">ILEXP_LOCUS24036</name>
</gene>
<feature type="domain" description="UspA" evidence="1">
    <location>
        <begin position="29"/>
        <end position="70"/>
    </location>
</feature>
<dbReference type="Gene3D" id="3.40.50.620">
    <property type="entry name" value="HUPs"/>
    <property type="match status" value="1"/>
</dbReference>
<dbReference type="InterPro" id="IPR014729">
    <property type="entry name" value="Rossmann-like_a/b/a_fold"/>
</dbReference>
<organism evidence="2 3">
    <name type="scientific">Ilex paraguariensis</name>
    <name type="common">yerba mate</name>
    <dbReference type="NCBI Taxonomy" id="185542"/>
    <lineage>
        <taxon>Eukaryota</taxon>
        <taxon>Viridiplantae</taxon>
        <taxon>Streptophyta</taxon>
        <taxon>Embryophyta</taxon>
        <taxon>Tracheophyta</taxon>
        <taxon>Spermatophyta</taxon>
        <taxon>Magnoliopsida</taxon>
        <taxon>eudicotyledons</taxon>
        <taxon>Gunneridae</taxon>
        <taxon>Pentapetalae</taxon>
        <taxon>asterids</taxon>
        <taxon>campanulids</taxon>
        <taxon>Aquifoliales</taxon>
        <taxon>Aquifoliaceae</taxon>
        <taxon>Ilex</taxon>
    </lineage>
</organism>
<dbReference type="SUPFAM" id="SSF52402">
    <property type="entry name" value="Adenine nucleotide alpha hydrolases-like"/>
    <property type="match status" value="1"/>
</dbReference>
<dbReference type="PANTHER" id="PTHR46100:SF2">
    <property type="entry name" value="OS05G0453700 PROTEIN"/>
    <property type="match status" value="1"/>
</dbReference>
<dbReference type="EMBL" id="CAUOFW020002724">
    <property type="protein sequence ID" value="CAK9155624.1"/>
    <property type="molecule type" value="Genomic_DNA"/>
</dbReference>
<sequence>MDFSKSSKTALQWAIDNLGEKALIPLVEIIFVTKLYWGDAREKLCEAIEDLKLDSLVIGSRGLSTIKSALAAKASSIGSIDGSTFHESAIHEKRDYNPVDVFIGVRKPNEQPRVHSGWLLQAATIMSVMSFGDNRTERN</sequence>